<dbReference type="Pfam" id="PF21834">
    <property type="entry name" value="DUF6894"/>
    <property type="match status" value="1"/>
</dbReference>
<dbReference type="AlphaFoldDB" id="K8PF01"/>
<evidence type="ECO:0000259" key="1">
    <source>
        <dbReference type="Pfam" id="PF21834"/>
    </source>
</evidence>
<dbReference type="RefSeq" id="WP_006022075.1">
    <property type="nucleotide sequence ID" value="NZ_KB375283.1"/>
</dbReference>
<proteinExistence type="predicted"/>
<dbReference type="PATRIC" id="fig|883078.3.peg.3488"/>
<keyword evidence="3" id="KW-1185">Reference proteome</keyword>
<dbReference type="EMBL" id="AGWX01000004">
    <property type="protein sequence ID" value="EKS36953.1"/>
    <property type="molecule type" value="Genomic_DNA"/>
</dbReference>
<name>K8PF01_9BRAD</name>
<comment type="caution">
    <text evidence="2">The sequence shown here is derived from an EMBL/GenBank/DDBJ whole genome shotgun (WGS) entry which is preliminary data.</text>
</comment>
<dbReference type="InterPro" id="IPR054189">
    <property type="entry name" value="DUF6894"/>
</dbReference>
<sequence length="71" mass="7766">MRFHFNLADGKSVADKGNQDLDDAVQASEVAEEMAGRLLRERPSLAQKGYAIVVNDEEGAEVYRAKLSGRA</sequence>
<accession>K8PF01</accession>
<reference evidence="2 3" key="1">
    <citation type="submission" date="2012-04" db="EMBL/GenBank/DDBJ databases">
        <title>The Genome Sequence of Afipia broomeae ATCC 49717.</title>
        <authorList>
            <consortium name="The Broad Institute Genome Sequencing Platform"/>
            <person name="Earl A."/>
            <person name="Ward D."/>
            <person name="Feldgarden M."/>
            <person name="Gevers D."/>
            <person name="Huys G."/>
            <person name="Walker B."/>
            <person name="Young S.K."/>
            <person name="Zeng Q."/>
            <person name="Gargeya S."/>
            <person name="Fitzgerald M."/>
            <person name="Haas B."/>
            <person name="Abouelleil A."/>
            <person name="Alvarado L."/>
            <person name="Arachchi H.M."/>
            <person name="Berlin A."/>
            <person name="Chapman S.B."/>
            <person name="Goldberg J."/>
            <person name="Griggs A."/>
            <person name="Gujja S."/>
            <person name="Hansen M."/>
            <person name="Howarth C."/>
            <person name="Imamovic A."/>
            <person name="Larimer J."/>
            <person name="McCowen C."/>
            <person name="Montmayeur A."/>
            <person name="Murphy C."/>
            <person name="Neiman D."/>
            <person name="Pearson M."/>
            <person name="Priest M."/>
            <person name="Roberts A."/>
            <person name="Saif S."/>
            <person name="Shea T."/>
            <person name="Sisk P."/>
            <person name="Sykes S."/>
            <person name="Wortman J."/>
            <person name="Nusbaum C."/>
            <person name="Birren B."/>
        </authorList>
    </citation>
    <scope>NUCLEOTIDE SEQUENCE [LARGE SCALE GENOMIC DNA]</scope>
    <source>
        <strain evidence="2 3">ATCC 49717</strain>
    </source>
</reference>
<evidence type="ECO:0000313" key="2">
    <source>
        <dbReference type="EMBL" id="EKS36953.1"/>
    </source>
</evidence>
<organism evidence="2 3">
    <name type="scientific">Afipia broomeae ATCC 49717</name>
    <dbReference type="NCBI Taxonomy" id="883078"/>
    <lineage>
        <taxon>Bacteria</taxon>
        <taxon>Pseudomonadati</taxon>
        <taxon>Pseudomonadota</taxon>
        <taxon>Alphaproteobacteria</taxon>
        <taxon>Hyphomicrobiales</taxon>
        <taxon>Nitrobacteraceae</taxon>
        <taxon>Afipia</taxon>
    </lineage>
</organism>
<dbReference type="Proteomes" id="UP000001096">
    <property type="component" value="Unassembled WGS sequence"/>
</dbReference>
<protein>
    <recommendedName>
        <fullName evidence="1">DUF6894 domain-containing protein</fullName>
    </recommendedName>
</protein>
<feature type="domain" description="DUF6894" evidence="1">
    <location>
        <begin position="2"/>
        <end position="67"/>
    </location>
</feature>
<evidence type="ECO:0000313" key="3">
    <source>
        <dbReference type="Proteomes" id="UP000001096"/>
    </source>
</evidence>
<gene>
    <name evidence="2" type="ORF">HMPREF9695_03371</name>
</gene>
<dbReference type="HOGENOM" id="CLU_179818_0_0_5"/>